<evidence type="ECO:0000256" key="4">
    <source>
        <dbReference type="ARBA" id="ARBA00022692"/>
    </source>
</evidence>
<dbReference type="AlphaFoldDB" id="A0A1H7B740"/>
<dbReference type="Proteomes" id="UP000199532">
    <property type="component" value="Unassembled WGS sequence"/>
</dbReference>
<dbReference type="GO" id="GO:0044718">
    <property type="term" value="P:siderophore transmembrane transport"/>
    <property type="evidence" value="ECO:0007669"/>
    <property type="project" value="TreeGrafter"/>
</dbReference>
<comment type="subcellular location">
    <subcellularLocation>
        <location evidence="1 8">Cell outer membrane</location>
        <topology evidence="1 8">Multi-pass membrane protein</topology>
    </subcellularLocation>
</comment>
<dbReference type="EMBL" id="FNXY01000013">
    <property type="protein sequence ID" value="SEJ72956.1"/>
    <property type="molecule type" value="Genomic_DNA"/>
</dbReference>
<evidence type="ECO:0000256" key="5">
    <source>
        <dbReference type="ARBA" id="ARBA00022729"/>
    </source>
</evidence>
<dbReference type="SUPFAM" id="SSF49464">
    <property type="entry name" value="Carboxypeptidase regulatory domain-like"/>
    <property type="match status" value="1"/>
</dbReference>
<dbReference type="InterPro" id="IPR018247">
    <property type="entry name" value="EF_Hand_1_Ca_BS"/>
</dbReference>
<dbReference type="RefSeq" id="WP_229209836.1">
    <property type="nucleotide sequence ID" value="NZ_FNXY01000013.1"/>
</dbReference>
<evidence type="ECO:0000259" key="10">
    <source>
        <dbReference type="Pfam" id="PF07715"/>
    </source>
</evidence>
<sequence>MKIKLLLLQIFLMAICTTVSAQQTVIKGKVTDNAGGGLPGVNVVLKGNTNGTSTDQNGDYSLTLSNAVAGDQILVFSFIGYVKQEIAIANRNVIDIKLQPDTQNLDEVVVVGYGTTAKKNLTTAISKVDPAKIPTSANNNISELLFGRAAGLQVTQQSSQPGGNISVSIRGKGNPLLVIDGVVYPGNSMEPSNGSVEIQGVNRGGLAGLNPNDIESIEFLKDASAAIYGVSAANGVMIITTKKGKAGRMSVSYDGSRSFSRNMPYLKPLNASDYMLYFNQLNKDKYQSDRNMTPFGPVAADLSGYTQKFTDEQIRNAGEGTDWLGQVLRPGSIDNHNISVNGGTEKATYFFSGNYFNQVGSMKKSDLTRFSGRLNVSFVLSKIFRLNVNANANRNAYSNPQAGWQTGGSGTQGFNALQAALAYPSSVPVYNANGTYSQFAQTGNPVSLLDIKDKTKSQGLLANTSLDIDIIPNTLTAKLLYGNNSEYSIRDFYIPVTVFWGQLYKARASLAETRRQNQTMEATMSYKKSFGDWLNLDVVTGVGQYLEDFSGFSVETSDMQDAINTDNLASATGPKIIGSYRGVNKLRSFFVRSNFDFLDRYLLSLTVRRDGADKFFPDNKYQYFPSVSAGWKINNEAFMQGIQTISTLKLRASYGMTGERPGSVAYGAYGADPNAVTFNNGSVVYFPYRLTAFDNPNLRWPITKTFNAGLDFGLFKERITGSVDVFTENRTRLLSSATTQQLSIISTSPINGGHQRRKGFEFSINTENIKTKDFSWNTTLNVTHFKNRWVTRFPNDPPAQYGNVNDPVGGDIIYVYQTNGILQAGQEVPAWQPTTARKPGNPIFVDNNGDGKLDFNDVKSYSGIPKAIVGFGNNFTYGKFDLSVFFYGQYGAWGNDFTTLWGDPVSLLSSNQSGTERIKDAWSTSNPTGTLPGAAYNEGAIALDAGLDTRLVKRDFLRCRNITLGYTINSGGLTKYVKSLRVFADVQNAFILTGFKGVDPEIQASSIKGGPAPYPMVRTVSLGLRANF</sequence>
<evidence type="ECO:0000256" key="1">
    <source>
        <dbReference type="ARBA" id="ARBA00004571"/>
    </source>
</evidence>
<gene>
    <name evidence="11" type="ORF">SAMN04487995_6158</name>
</gene>
<protein>
    <submittedName>
        <fullName evidence="11">TonB-linked outer membrane protein, SusC/RagA family</fullName>
    </submittedName>
</protein>
<dbReference type="InterPro" id="IPR023997">
    <property type="entry name" value="TonB-dep_OMP_SusC/RagA_CS"/>
</dbReference>
<dbReference type="PROSITE" id="PS00018">
    <property type="entry name" value="EF_HAND_1"/>
    <property type="match status" value="1"/>
</dbReference>
<dbReference type="Gene3D" id="2.170.130.10">
    <property type="entry name" value="TonB-dependent receptor, plug domain"/>
    <property type="match status" value="1"/>
</dbReference>
<feature type="chain" id="PRO_5011616686" evidence="9">
    <location>
        <begin position="22"/>
        <end position="1028"/>
    </location>
</feature>
<evidence type="ECO:0000256" key="6">
    <source>
        <dbReference type="ARBA" id="ARBA00023136"/>
    </source>
</evidence>
<feature type="signal peptide" evidence="9">
    <location>
        <begin position="1"/>
        <end position="21"/>
    </location>
</feature>
<keyword evidence="7 8" id="KW-0998">Cell outer membrane</keyword>
<proteinExistence type="inferred from homology"/>
<dbReference type="InterPro" id="IPR036942">
    <property type="entry name" value="Beta-barrel_TonB_sf"/>
</dbReference>
<dbReference type="PANTHER" id="PTHR30069:SF29">
    <property type="entry name" value="HEMOGLOBIN AND HEMOGLOBIN-HAPTOGLOBIN-BINDING PROTEIN 1-RELATED"/>
    <property type="match status" value="1"/>
</dbReference>
<dbReference type="GO" id="GO:0009279">
    <property type="term" value="C:cell outer membrane"/>
    <property type="evidence" value="ECO:0007669"/>
    <property type="project" value="UniProtKB-SubCell"/>
</dbReference>
<dbReference type="GO" id="GO:0015344">
    <property type="term" value="F:siderophore uptake transmembrane transporter activity"/>
    <property type="evidence" value="ECO:0007669"/>
    <property type="project" value="TreeGrafter"/>
</dbReference>
<dbReference type="InterPro" id="IPR012910">
    <property type="entry name" value="Plug_dom"/>
</dbReference>
<dbReference type="Pfam" id="PF13715">
    <property type="entry name" value="CarbopepD_reg_2"/>
    <property type="match status" value="1"/>
</dbReference>
<dbReference type="InterPro" id="IPR037066">
    <property type="entry name" value="Plug_dom_sf"/>
</dbReference>
<organism evidence="11 12">
    <name type="scientific">Dyadobacter koreensis</name>
    <dbReference type="NCBI Taxonomy" id="408657"/>
    <lineage>
        <taxon>Bacteria</taxon>
        <taxon>Pseudomonadati</taxon>
        <taxon>Bacteroidota</taxon>
        <taxon>Cytophagia</taxon>
        <taxon>Cytophagales</taxon>
        <taxon>Spirosomataceae</taxon>
        <taxon>Dyadobacter</taxon>
    </lineage>
</organism>
<dbReference type="NCBIfam" id="TIGR04057">
    <property type="entry name" value="SusC_RagA_signa"/>
    <property type="match status" value="1"/>
</dbReference>
<keyword evidence="2 8" id="KW-0813">Transport</keyword>
<accession>A0A1H7B740</accession>
<evidence type="ECO:0000313" key="12">
    <source>
        <dbReference type="Proteomes" id="UP000199532"/>
    </source>
</evidence>
<dbReference type="PANTHER" id="PTHR30069">
    <property type="entry name" value="TONB-DEPENDENT OUTER MEMBRANE RECEPTOR"/>
    <property type="match status" value="1"/>
</dbReference>
<evidence type="ECO:0000256" key="8">
    <source>
        <dbReference type="PROSITE-ProRule" id="PRU01360"/>
    </source>
</evidence>
<keyword evidence="12" id="KW-1185">Reference proteome</keyword>
<reference evidence="11 12" key="1">
    <citation type="submission" date="2016-10" db="EMBL/GenBank/DDBJ databases">
        <authorList>
            <person name="de Groot N.N."/>
        </authorList>
    </citation>
    <scope>NUCLEOTIDE SEQUENCE [LARGE SCALE GENOMIC DNA]</scope>
    <source>
        <strain evidence="11 12">DSM 19938</strain>
    </source>
</reference>
<name>A0A1H7B740_9BACT</name>
<dbReference type="PROSITE" id="PS52016">
    <property type="entry name" value="TONB_DEPENDENT_REC_3"/>
    <property type="match status" value="1"/>
</dbReference>
<dbReference type="Pfam" id="PF07715">
    <property type="entry name" value="Plug"/>
    <property type="match status" value="1"/>
</dbReference>
<keyword evidence="5 9" id="KW-0732">Signal</keyword>
<dbReference type="InterPro" id="IPR039426">
    <property type="entry name" value="TonB-dep_rcpt-like"/>
</dbReference>
<dbReference type="InterPro" id="IPR008969">
    <property type="entry name" value="CarboxyPept-like_regulatory"/>
</dbReference>
<evidence type="ECO:0000256" key="9">
    <source>
        <dbReference type="SAM" id="SignalP"/>
    </source>
</evidence>
<evidence type="ECO:0000256" key="7">
    <source>
        <dbReference type="ARBA" id="ARBA00023237"/>
    </source>
</evidence>
<dbReference type="SUPFAM" id="SSF56935">
    <property type="entry name" value="Porins"/>
    <property type="match status" value="1"/>
</dbReference>
<dbReference type="Gene3D" id="2.60.40.1120">
    <property type="entry name" value="Carboxypeptidase-like, regulatory domain"/>
    <property type="match status" value="1"/>
</dbReference>
<dbReference type="Gene3D" id="2.40.170.20">
    <property type="entry name" value="TonB-dependent receptor, beta-barrel domain"/>
    <property type="match status" value="1"/>
</dbReference>
<keyword evidence="6 8" id="KW-0472">Membrane</keyword>
<evidence type="ECO:0000256" key="3">
    <source>
        <dbReference type="ARBA" id="ARBA00022452"/>
    </source>
</evidence>
<keyword evidence="4 8" id="KW-0812">Transmembrane</keyword>
<feature type="domain" description="TonB-dependent receptor plug" evidence="10">
    <location>
        <begin position="118"/>
        <end position="236"/>
    </location>
</feature>
<evidence type="ECO:0000313" key="11">
    <source>
        <dbReference type="EMBL" id="SEJ72956.1"/>
    </source>
</evidence>
<dbReference type="STRING" id="408657.SAMN04487995_6158"/>
<evidence type="ECO:0000256" key="2">
    <source>
        <dbReference type="ARBA" id="ARBA00022448"/>
    </source>
</evidence>
<dbReference type="InterPro" id="IPR023996">
    <property type="entry name" value="TonB-dep_OMP_SusC/RagA"/>
</dbReference>
<comment type="similarity">
    <text evidence="8">Belongs to the TonB-dependent receptor family.</text>
</comment>
<keyword evidence="3 8" id="KW-1134">Transmembrane beta strand</keyword>
<dbReference type="NCBIfam" id="TIGR04056">
    <property type="entry name" value="OMP_RagA_SusC"/>
    <property type="match status" value="1"/>
</dbReference>